<dbReference type="PANTHER" id="PTHR32243:SF50">
    <property type="entry name" value="MALTOSE_MALTODEXTRIN TRANSPORT SYSTEM PERMEASE PROTEIN MALG"/>
    <property type="match status" value="1"/>
</dbReference>
<feature type="transmembrane region" description="Helical" evidence="9">
    <location>
        <begin position="183"/>
        <end position="208"/>
    </location>
</feature>
<keyword evidence="7 9" id="KW-1133">Transmembrane helix</keyword>
<evidence type="ECO:0000313" key="11">
    <source>
        <dbReference type="EMBL" id="ALS23313.1"/>
    </source>
</evidence>
<comment type="subcellular location">
    <subcellularLocation>
        <location evidence="1 9">Cell membrane</location>
        <topology evidence="1 9">Multi-pass membrane protein</topology>
    </subcellularLocation>
</comment>
<dbReference type="EMBL" id="CP013652">
    <property type="protein sequence ID" value="ALS23313.1"/>
    <property type="molecule type" value="Genomic_DNA"/>
</dbReference>
<reference evidence="11 12" key="2">
    <citation type="journal article" date="2016" name="Genome Announc.">
        <title>Complete Genome Sequences of Two Interactive Moderate Thermophiles, Paenibacillus napthalenovorans 32O-Y and Paenibacillus sp. 32O-W.</title>
        <authorList>
            <person name="Butler R.R.III."/>
            <person name="Wang J."/>
            <person name="Stark B.C."/>
            <person name="Pombert J.F."/>
        </authorList>
    </citation>
    <scope>NUCLEOTIDE SEQUENCE [LARGE SCALE GENOMIC DNA]</scope>
    <source>
        <strain evidence="11 12">32O-Y</strain>
    </source>
</reference>
<gene>
    <name evidence="11" type="ORF">IJ22_29400</name>
</gene>
<dbReference type="STRING" id="162209.IJ22_29400"/>
<dbReference type="Gene3D" id="1.10.3720.10">
    <property type="entry name" value="MetI-like"/>
    <property type="match status" value="1"/>
</dbReference>
<keyword evidence="8 9" id="KW-0472">Membrane</keyword>
<evidence type="ECO:0000256" key="3">
    <source>
        <dbReference type="ARBA" id="ARBA00022448"/>
    </source>
</evidence>
<proteinExistence type="inferred from homology"/>
<evidence type="ECO:0000256" key="9">
    <source>
        <dbReference type="RuleBase" id="RU363032"/>
    </source>
</evidence>
<protein>
    <submittedName>
        <fullName evidence="11">Mannitol ABC transporter permease</fullName>
    </submittedName>
</protein>
<accession>A0A0U2UMX7</accession>
<feature type="domain" description="ABC transmembrane type-1" evidence="10">
    <location>
        <begin position="71"/>
        <end position="261"/>
    </location>
</feature>
<evidence type="ECO:0000256" key="2">
    <source>
        <dbReference type="ARBA" id="ARBA00009047"/>
    </source>
</evidence>
<keyword evidence="12" id="KW-1185">Reference proteome</keyword>
<keyword evidence="6 9" id="KW-0812">Transmembrane</keyword>
<dbReference type="RefSeq" id="WP_062409295.1">
    <property type="nucleotide sequence ID" value="NZ_CP013652.1"/>
</dbReference>
<dbReference type="InterPro" id="IPR035906">
    <property type="entry name" value="MetI-like_sf"/>
</dbReference>
<sequence length="276" mass="30856">MSESKSKSFTLLLYLIVILATIVFIFPIAWMFLTSLKSQNDAFTAIPKWIFTVTFDNYQTVLFERDFQKYLWNSLYVSVFSTVLAVILGSGIAYPFARYNIKGAKDILTWILTLRIVPPIVSVLPIYLLFSNMNMLDTYTALILMYTFMNLPLVTWLLYGFFKDVPGEIEESALVDGCNRFTAFFRVIFPIIGPGLVSAGLLSFIFAWNEFLFANILSGPNVRTAPVGLNEYATPVSVLWGQIAAAGTMIIVPIAIITLVLQRKMVSGLTMGAVKG</sequence>
<dbReference type="Pfam" id="PF00528">
    <property type="entry name" value="BPD_transp_1"/>
    <property type="match status" value="1"/>
</dbReference>
<dbReference type="InterPro" id="IPR000515">
    <property type="entry name" value="MetI-like"/>
</dbReference>
<evidence type="ECO:0000256" key="6">
    <source>
        <dbReference type="ARBA" id="ARBA00022692"/>
    </source>
</evidence>
<feature type="transmembrane region" description="Helical" evidence="9">
    <location>
        <begin position="108"/>
        <end position="130"/>
    </location>
</feature>
<comment type="similarity">
    <text evidence="2">Belongs to the binding-protein-dependent transport system permease family. MalFG subfamily.</text>
</comment>
<dbReference type="KEGG" id="pnp:IJ22_29400"/>
<evidence type="ECO:0000256" key="1">
    <source>
        <dbReference type="ARBA" id="ARBA00004651"/>
    </source>
</evidence>
<feature type="transmembrane region" description="Helical" evidence="9">
    <location>
        <begin position="75"/>
        <end position="96"/>
    </location>
</feature>
<organism evidence="11 12">
    <name type="scientific">Paenibacillus naphthalenovorans</name>
    <dbReference type="NCBI Taxonomy" id="162209"/>
    <lineage>
        <taxon>Bacteria</taxon>
        <taxon>Bacillati</taxon>
        <taxon>Bacillota</taxon>
        <taxon>Bacilli</taxon>
        <taxon>Bacillales</taxon>
        <taxon>Paenibacillaceae</taxon>
        <taxon>Paenibacillus</taxon>
    </lineage>
</organism>
<dbReference type="PATRIC" id="fig|162209.4.peg.3135"/>
<dbReference type="CDD" id="cd06261">
    <property type="entry name" value="TM_PBP2"/>
    <property type="match status" value="1"/>
</dbReference>
<dbReference type="OrthoDB" id="9810086at2"/>
<keyword evidence="4" id="KW-1003">Cell membrane</keyword>
<dbReference type="PANTHER" id="PTHR32243">
    <property type="entry name" value="MALTOSE TRANSPORT SYSTEM PERMEASE-RELATED"/>
    <property type="match status" value="1"/>
</dbReference>
<evidence type="ECO:0000256" key="7">
    <source>
        <dbReference type="ARBA" id="ARBA00022989"/>
    </source>
</evidence>
<dbReference type="InterPro" id="IPR050901">
    <property type="entry name" value="BP-dep_ABC_trans_perm"/>
</dbReference>
<feature type="transmembrane region" description="Helical" evidence="9">
    <location>
        <begin position="142"/>
        <end position="162"/>
    </location>
</feature>
<dbReference type="PROSITE" id="PS50928">
    <property type="entry name" value="ABC_TM1"/>
    <property type="match status" value="1"/>
</dbReference>
<dbReference type="AlphaFoldDB" id="A0A0U2UMX7"/>
<keyword evidence="5" id="KW-0762">Sugar transport</keyword>
<evidence type="ECO:0000256" key="8">
    <source>
        <dbReference type="ARBA" id="ARBA00023136"/>
    </source>
</evidence>
<evidence type="ECO:0000256" key="5">
    <source>
        <dbReference type="ARBA" id="ARBA00022597"/>
    </source>
</evidence>
<name>A0A0U2UMX7_9BACL</name>
<dbReference type="GO" id="GO:0055085">
    <property type="term" value="P:transmembrane transport"/>
    <property type="evidence" value="ECO:0007669"/>
    <property type="project" value="InterPro"/>
</dbReference>
<evidence type="ECO:0000313" key="12">
    <source>
        <dbReference type="Proteomes" id="UP000061660"/>
    </source>
</evidence>
<dbReference type="Proteomes" id="UP000061660">
    <property type="component" value="Chromosome"/>
</dbReference>
<keyword evidence="3 9" id="KW-0813">Transport</keyword>
<reference evidence="12" key="1">
    <citation type="submission" date="2015-12" db="EMBL/GenBank/DDBJ databases">
        <title>Complete genome sequences of two moderately thermophilic Paenibacillus species.</title>
        <authorList>
            <person name="Butler R.III."/>
            <person name="Wang J."/>
            <person name="Stark B.C."/>
            <person name="Pombert J.-F."/>
        </authorList>
    </citation>
    <scope>NUCLEOTIDE SEQUENCE [LARGE SCALE GENOMIC DNA]</scope>
    <source>
        <strain evidence="12">32O-Y</strain>
    </source>
</reference>
<dbReference type="GO" id="GO:0005886">
    <property type="term" value="C:plasma membrane"/>
    <property type="evidence" value="ECO:0007669"/>
    <property type="project" value="UniProtKB-SubCell"/>
</dbReference>
<feature type="transmembrane region" description="Helical" evidence="9">
    <location>
        <begin position="239"/>
        <end position="261"/>
    </location>
</feature>
<dbReference type="SUPFAM" id="SSF161098">
    <property type="entry name" value="MetI-like"/>
    <property type="match status" value="1"/>
</dbReference>
<evidence type="ECO:0000259" key="10">
    <source>
        <dbReference type="PROSITE" id="PS50928"/>
    </source>
</evidence>
<evidence type="ECO:0000256" key="4">
    <source>
        <dbReference type="ARBA" id="ARBA00022475"/>
    </source>
</evidence>
<feature type="transmembrane region" description="Helical" evidence="9">
    <location>
        <begin position="12"/>
        <end position="33"/>
    </location>
</feature>